<evidence type="ECO:0000256" key="3">
    <source>
        <dbReference type="ARBA" id="ARBA00023015"/>
    </source>
</evidence>
<keyword evidence="4 7" id="KW-0238">DNA-binding</keyword>
<dbReference type="GO" id="GO:0006355">
    <property type="term" value="P:regulation of DNA-templated transcription"/>
    <property type="evidence" value="ECO:0007669"/>
    <property type="project" value="InterPro"/>
</dbReference>
<dbReference type="PANTHER" id="PTHR48111">
    <property type="entry name" value="REGULATOR OF RPOS"/>
    <property type="match status" value="1"/>
</dbReference>
<dbReference type="SMART" id="SM00862">
    <property type="entry name" value="Trans_reg_C"/>
    <property type="match status" value="1"/>
</dbReference>
<dbReference type="InterPro" id="IPR011006">
    <property type="entry name" value="CheY-like_superfamily"/>
</dbReference>
<evidence type="ECO:0000313" key="10">
    <source>
        <dbReference type="EMBL" id="PNC17084.1"/>
    </source>
</evidence>
<name>A0A2N8HB37_9BACT</name>
<comment type="caution">
    <text evidence="10">The sequence shown here is derived from an EMBL/GenBank/DDBJ whole genome shotgun (WGS) entry which is preliminary data.</text>
</comment>
<evidence type="ECO:0000256" key="2">
    <source>
        <dbReference type="ARBA" id="ARBA00023012"/>
    </source>
</evidence>
<reference evidence="10 11" key="1">
    <citation type="journal article" date="2017" name="BMC Genomics">
        <title>Genome sequencing of 39 Akkermansia muciniphila isolates reveals its population structure, genomic and functional diverisity, and global distribution in mammalian gut microbiotas.</title>
        <authorList>
            <person name="Guo X."/>
            <person name="Li S."/>
            <person name="Zhang J."/>
            <person name="Wu F."/>
            <person name="Li X."/>
            <person name="Wu D."/>
            <person name="Zhang M."/>
            <person name="Ou Z."/>
            <person name="Jie Z."/>
            <person name="Yan Q."/>
            <person name="Li P."/>
            <person name="Yi J."/>
            <person name="Peng Y."/>
        </authorList>
    </citation>
    <scope>NUCLEOTIDE SEQUENCE [LARGE SCALE GENOMIC DNA]</scope>
    <source>
        <strain evidence="10 11">GP24</strain>
    </source>
</reference>
<dbReference type="EMBL" id="PJKA01000013">
    <property type="protein sequence ID" value="PNC17084.1"/>
    <property type="molecule type" value="Genomic_DNA"/>
</dbReference>
<evidence type="ECO:0000256" key="1">
    <source>
        <dbReference type="ARBA" id="ARBA00022553"/>
    </source>
</evidence>
<dbReference type="GO" id="GO:0000156">
    <property type="term" value="F:phosphorelay response regulator activity"/>
    <property type="evidence" value="ECO:0007669"/>
    <property type="project" value="TreeGrafter"/>
</dbReference>
<organism evidence="10 11">
    <name type="scientific">Akkermansia muciniphila</name>
    <dbReference type="NCBI Taxonomy" id="239935"/>
    <lineage>
        <taxon>Bacteria</taxon>
        <taxon>Pseudomonadati</taxon>
        <taxon>Verrucomicrobiota</taxon>
        <taxon>Verrucomicrobiia</taxon>
        <taxon>Verrucomicrobiales</taxon>
        <taxon>Akkermansiaceae</taxon>
        <taxon>Akkermansia</taxon>
    </lineage>
</organism>
<dbReference type="SUPFAM" id="SSF52172">
    <property type="entry name" value="CheY-like"/>
    <property type="match status" value="1"/>
</dbReference>
<feature type="domain" description="OmpR/PhoB-type" evidence="9">
    <location>
        <begin position="128"/>
        <end position="224"/>
    </location>
</feature>
<dbReference type="GO" id="GO:0000976">
    <property type="term" value="F:transcription cis-regulatory region binding"/>
    <property type="evidence" value="ECO:0007669"/>
    <property type="project" value="TreeGrafter"/>
</dbReference>
<keyword evidence="3" id="KW-0805">Transcription regulation</keyword>
<dbReference type="InterPro" id="IPR001867">
    <property type="entry name" value="OmpR/PhoB-type_DNA-bd"/>
</dbReference>
<dbReference type="Gene3D" id="3.40.50.2300">
    <property type="match status" value="1"/>
</dbReference>
<keyword evidence="1 6" id="KW-0597">Phosphoprotein</keyword>
<keyword evidence="2" id="KW-0902">Two-component regulatory system</keyword>
<dbReference type="GO" id="GO:0005829">
    <property type="term" value="C:cytosol"/>
    <property type="evidence" value="ECO:0007669"/>
    <property type="project" value="TreeGrafter"/>
</dbReference>
<dbReference type="PROSITE" id="PS50110">
    <property type="entry name" value="RESPONSE_REGULATORY"/>
    <property type="match status" value="1"/>
</dbReference>
<dbReference type="AlphaFoldDB" id="A0A2N8HB37"/>
<dbReference type="Gene3D" id="6.10.250.690">
    <property type="match status" value="1"/>
</dbReference>
<dbReference type="Gene3D" id="1.10.10.10">
    <property type="entry name" value="Winged helix-like DNA-binding domain superfamily/Winged helix DNA-binding domain"/>
    <property type="match status" value="1"/>
</dbReference>
<dbReference type="SMART" id="SM00448">
    <property type="entry name" value="REC"/>
    <property type="match status" value="1"/>
</dbReference>
<dbReference type="CDD" id="cd00383">
    <property type="entry name" value="trans_reg_C"/>
    <property type="match status" value="1"/>
</dbReference>
<dbReference type="PROSITE" id="PS51755">
    <property type="entry name" value="OMPR_PHOB"/>
    <property type="match status" value="1"/>
</dbReference>
<dbReference type="InterPro" id="IPR036388">
    <property type="entry name" value="WH-like_DNA-bd_sf"/>
</dbReference>
<dbReference type="OrthoDB" id="9778145at2"/>
<feature type="modified residue" description="4-aspartylphosphate" evidence="6">
    <location>
        <position position="52"/>
    </location>
</feature>
<keyword evidence="5" id="KW-0804">Transcription</keyword>
<protein>
    <submittedName>
        <fullName evidence="10">DNA-binding response regulator</fullName>
    </submittedName>
</protein>
<feature type="domain" description="Response regulatory" evidence="8">
    <location>
        <begin position="3"/>
        <end position="119"/>
    </location>
</feature>
<gene>
    <name evidence="10" type="ORF">CXU22_10625</name>
</gene>
<evidence type="ECO:0000259" key="8">
    <source>
        <dbReference type="PROSITE" id="PS50110"/>
    </source>
</evidence>
<evidence type="ECO:0000256" key="6">
    <source>
        <dbReference type="PROSITE-ProRule" id="PRU00169"/>
    </source>
</evidence>
<accession>A0A2N8HB37</accession>
<dbReference type="Proteomes" id="UP000236000">
    <property type="component" value="Unassembled WGS sequence"/>
</dbReference>
<dbReference type="Pfam" id="PF00072">
    <property type="entry name" value="Response_reg"/>
    <property type="match status" value="1"/>
</dbReference>
<sequence>MATILIAEDDHAISDLVAYNLERAGHTPLAAYDGLTALEVARRDKPELILLDQMMPGMDGHGVLRELRRDSRTQNIPVIFLTAKAQAEDRIQGLELGADDYVTKPFSPKELVLRVASVLKRCEHTPGSVIAEYGPFTFDKNALKFYIDKEEAELTATEFKLMIYMVEREGQTLNRNDLLSCVWGYSHQAQSRTLDTHMKRLRQKLSSYADCIETVRSIGYRFTLPGRRPRTEEA</sequence>
<dbReference type="SUPFAM" id="SSF46894">
    <property type="entry name" value="C-terminal effector domain of the bipartite response regulators"/>
    <property type="match status" value="1"/>
</dbReference>
<dbReference type="InterPro" id="IPR001789">
    <property type="entry name" value="Sig_transdc_resp-reg_receiver"/>
</dbReference>
<dbReference type="InterPro" id="IPR016032">
    <property type="entry name" value="Sig_transdc_resp-reg_C-effctor"/>
</dbReference>
<feature type="DNA-binding region" description="OmpR/PhoB-type" evidence="7">
    <location>
        <begin position="128"/>
        <end position="224"/>
    </location>
</feature>
<dbReference type="InterPro" id="IPR039420">
    <property type="entry name" value="WalR-like"/>
</dbReference>
<proteinExistence type="predicted"/>
<evidence type="ECO:0000256" key="5">
    <source>
        <dbReference type="ARBA" id="ARBA00023163"/>
    </source>
</evidence>
<dbReference type="GO" id="GO:0032993">
    <property type="term" value="C:protein-DNA complex"/>
    <property type="evidence" value="ECO:0007669"/>
    <property type="project" value="TreeGrafter"/>
</dbReference>
<dbReference type="RefSeq" id="WP_102715295.1">
    <property type="nucleotide sequence ID" value="NZ_CABMLK010000002.1"/>
</dbReference>
<evidence type="ECO:0000259" key="9">
    <source>
        <dbReference type="PROSITE" id="PS51755"/>
    </source>
</evidence>
<evidence type="ECO:0000313" key="11">
    <source>
        <dbReference type="Proteomes" id="UP000236000"/>
    </source>
</evidence>
<dbReference type="Pfam" id="PF00486">
    <property type="entry name" value="Trans_reg_C"/>
    <property type="match status" value="1"/>
</dbReference>
<evidence type="ECO:0000256" key="7">
    <source>
        <dbReference type="PROSITE-ProRule" id="PRU01091"/>
    </source>
</evidence>
<evidence type="ECO:0000256" key="4">
    <source>
        <dbReference type="ARBA" id="ARBA00023125"/>
    </source>
</evidence>
<dbReference type="PANTHER" id="PTHR48111:SF21">
    <property type="entry name" value="DNA-BINDING DUAL MASTER TRANSCRIPTIONAL REGULATOR RPAA"/>
    <property type="match status" value="1"/>
</dbReference>